<accession>A0AA43Q6M9</accession>
<reference evidence="1" key="1">
    <citation type="submission" date="2023-01" db="EMBL/GenBank/DDBJ databases">
        <title>Biogeochemical cycle of methane in antarctic sediments.</title>
        <authorList>
            <person name="Roldan D.M."/>
            <person name="Menes R.J."/>
        </authorList>
    </citation>
    <scope>NUCLEOTIDE SEQUENCE [LARGE SCALE GENOMIC DNA]</scope>
    <source>
        <strain evidence="1">K-2018 MAG008</strain>
    </source>
</reference>
<comment type="caution">
    <text evidence="1">The sequence shown here is derived from an EMBL/GenBank/DDBJ whole genome shotgun (WGS) entry which is preliminary data.</text>
</comment>
<protein>
    <submittedName>
        <fullName evidence="1">Uncharacterized protein</fullName>
    </submittedName>
</protein>
<dbReference type="Proteomes" id="UP001160519">
    <property type="component" value="Unassembled WGS sequence"/>
</dbReference>
<name>A0AA43Q6M9_9GAMM</name>
<proteinExistence type="predicted"/>
<keyword evidence="2" id="KW-1185">Reference proteome</keyword>
<dbReference type="AlphaFoldDB" id="A0AA43Q6M9"/>
<evidence type="ECO:0000313" key="1">
    <source>
        <dbReference type="EMBL" id="MDI1231392.1"/>
    </source>
</evidence>
<dbReference type="EMBL" id="JAQSDF010000028">
    <property type="protein sequence ID" value="MDI1231392.1"/>
    <property type="molecule type" value="Genomic_DNA"/>
</dbReference>
<sequence>MMHVKSLVIHRSLVLLAIASLISGCAVPFLGGYGADGQSLEAFEHHVEEIFRLQNRMTSEVMILLLLESEDAKKHQALMQAEHHMQQTCADLNEYVSRDIDGLSSGFLLRRRVEKSALDCEQAALKLKALLAP</sequence>
<evidence type="ECO:0000313" key="2">
    <source>
        <dbReference type="Proteomes" id="UP001160519"/>
    </source>
</evidence>
<gene>
    <name evidence="1" type="ORF">PSU93_09610</name>
</gene>
<organism evidence="1 2">
    <name type="scientific">Candidatus Methylobacter titanis</name>
    <dbReference type="NCBI Taxonomy" id="3053457"/>
    <lineage>
        <taxon>Bacteria</taxon>
        <taxon>Pseudomonadati</taxon>
        <taxon>Pseudomonadota</taxon>
        <taxon>Gammaproteobacteria</taxon>
        <taxon>Methylococcales</taxon>
        <taxon>Methylococcaceae</taxon>
        <taxon>Methylobacter</taxon>
    </lineage>
</organism>
<dbReference type="PROSITE" id="PS51257">
    <property type="entry name" value="PROKAR_LIPOPROTEIN"/>
    <property type="match status" value="1"/>
</dbReference>